<keyword evidence="1" id="KW-0812">Transmembrane</keyword>
<reference evidence="2" key="2">
    <citation type="journal article" date="2015" name="Data Brief">
        <title>Shoot transcriptome of the giant reed, Arundo donax.</title>
        <authorList>
            <person name="Barrero R.A."/>
            <person name="Guerrero F.D."/>
            <person name="Moolhuijzen P."/>
            <person name="Goolsby J.A."/>
            <person name="Tidwell J."/>
            <person name="Bellgard S.E."/>
            <person name="Bellgard M.I."/>
        </authorList>
    </citation>
    <scope>NUCLEOTIDE SEQUENCE</scope>
    <source>
        <tissue evidence="2">Shoot tissue taken approximately 20 cm above the soil surface</tissue>
    </source>
</reference>
<evidence type="ECO:0000256" key="1">
    <source>
        <dbReference type="SAM" id="Phobius"/>
    </source>
</evidence>
<organism evidence="2">
    <name type="scientific">Arundo donax</name>
    <name type="common">Giant reed</name>
    <name type="synonym">Donax arundinaceus</name>
    <dbReference type="NCBI Taxonomy" id="35708"/>
    <lineage>
        <taxon>Eukaryota</taxon>
        <taxon>Viridiplantae</taxon>
        <taxon>Streptophyta</taxon>
        <taxon>Embryophyta</taxon>
        <taxon>Tracheophyta</taxon>
        <taxon>Spermatophyta</taxon>
        <taxon>Magnoliopsida</taxon>
        <taxon>Liliopsida</taxon>
        <taxon>Poales</taxon>
        <taxon>Poaceae</taxon>
        <taxon>PACMAD clade</taxon>
        <taxon>Arundinoideae</taxon>
        <taxon>Arundineae</taxon>
        <taxon>Arundo</taxon>
    </lineage>
</organism>
<sequence>MCFIAAARRPLIRSFLFFQALLAFYFIYFIPWYSCTVISHLNLLKYFSSLLEEDLECSV</sequence>
<keyword evidence="1" id="KW-1133">Transmembrane helix</keyword>
<proteinExistence type="predicted"/>
<reference evidence="2" key="1">
    <citation type="submission" date="2014-09" db="EMBL/GenBank/DDBJ databases">
        <authorList>
            <person name="Magalhaes I.L.F."/>
            <person name="Oliveira U."/>
            <person name="Santos F.R."/>
            <person name="Vidigal T.H.D.A."/>
            <person name="Brescovit A.D."/>
            <person name="Santos A.J."/>
        </authorList>
    </citation>
    <scope>NUCLEOTIDE SEQUENCE</scope>
    <source>
        <tissue evidence="2">Shoot tissue taken approximately 20 cm above the soil surface</tissue>
    </source>
</reference>
<dbReference type="AlphaFoldDB" id="A0A0A8ZGQ2"/>
<evidence type="ECO:0000313" key="2">
    <source>
        <dbReference type="EMBL" id="JAD35925.1"/>
    </source>
</evidence>
<dbReference type="EMBL" id="GBRH01261970">
    <property type="protein sequence ID" value="JAD35925.1"/>
    <property type="molecule type" value="Transcribed_RNA"/>
</dbReference>
<protein>
    <submittedName>
        <fullName evidence="2">Uncharacterized protein</fullName>
    </submittedName>
</protein>
<name>A0A0A8ZGQ2_ARUDO</name>
<accession>A0A0A8ZGQ2</accession>
<feature type="transmembrane region" description="Helical" evidence="1">
    <location>
        <begin position="12"/>
        <end position="33"/>
    </location>
</feature>
<keyword evidence="1" id="KW-0472">Membrane</keyword>